<evidence type="ECO:0000256" key="1">
    <source>
        <dbReference type="SAM" id="Phobius"/>
    </source>
</evidence>
<proteinExistence type="predicted"/>
<dbReference type="EMBL" id="AMZQ01000001">
    <property type="protein sequence ID" value="EKU12338.1"/>
    <property type="molecule type" value="Genomic_DNA"/>
</dbReference>
<comment type="caution">
    <text evidence="2">The sequence shown here is derived from an EMBL/GenBank/DDBJ whole genome shotgun (WGS) entry which is preliminary data.</text>
</comment>
<keyword evidence="1" id="KW-0472">Membrane</keyword>
<feature type="transmembrane region" description="Helical" evidence="1">
    <location>
        <begin position="12"/>
        <end position="31"/>
    </location>
</feature>
<dbReference type="AlphaFoldDB" id="M5IT42"/>
<organism evidence="2 3">
    <name type="scientific">Campylobacter showae CSUNSWCD</name>
    <dbReference type="NCBI Taxonomy" id="1244083"/>
    <lineage>
        <taxon>Bacteria</taxon>
        <taxon>Pseudomonadati</taxon>
        <taxon>Campylobacterota</taxon>
        <taxon>Epsilonproteobacteria</taxon>
        <taxon>Campylobacterales</taxon>
        <taxon>Campylobacteraceae</taxon>
        <taxon>Campylobacter</taxon>
    </lineage>
</organism>
<dbReference type="PATRIC" id="fig|1244083.3.peg.283"/>
<name>M5IT42_9BACT</name>
<reference evidence="2 3" key="1">
    <citation type="journal article" date="2013" name="Genome Announc.">
        <title>Genome Sequence of Campylobacter showae UNSWCD, Isolated from a Patient with Crohn's Disease.</title>
        <authorList>
            <person name="Tay A.P."/>
            <person name="Kaakoush N.O."/>
            <person name="Deshpande N.P."/>
            <person name="Chen Z."/>
            <person name="Mitchell H."/>
            <person name="Wilkins M.R."/>
        </authorList>
    </citation>
    <scope>NUCLEOTIDE SEQUENCE [LARGE SCALE GENOMIC DNA]</scope>
    <source>
        <strain evidence="2 3">CSUNSWCD</strain>
    </source>
</reference>
<keyword evidence="1" id="KW-1133">Transmembrane helix</keyword>
<keyword evidence="1" id="KW-0812">Transmembrane</keyword>
<protein>
    <submittedName>
        <fullName evidence="2">Uncharacterized protein</fullName>
    </submittedName>
</protein>
<dbReference type="Proteomes" id="UP000011939">
    <property type="component" value="Unassembled WGS sequence"/>
</dbReference>
<accession>M5IT42</accession>
<sequence length="61" mass="7188">MRYGVQVKFDLCRLLKFAAFLFSIFNALNFIHKSTNLPHFSRKTRTAKIMTPNLQDRPTIE</sequence>
<evidence type="ECO:0000313" key="2">
    <source>
        <dbReference type="EMBL" id="EKU12338.1"/>
    </source>
</evidence>
<dbReference type="STRING" id="1244083.CSUNSWCD_278"/>
<evidence type="ECO:0000313" key="3">
    <source>
        <dbReference type="Proteomes" id="UP000011939"/>
    </source>
</evidence>
<gene>
    <name evidence="2" type="ORF">CSUNSWCD_278</name>
</gene>